<gene>
    <name evidence="7" type="ORF">SAMN02745691_00911</name>
</gene>
<evidence type="ECO:0000256" key="5">
    <source>
        <dbReference type="SAM" id="Phobius"/>
    </source>
</evidence>
<evidence type="ECO:0000256" key="1">
    <source>
        <dbReference type="ARBA" id="ARBA00004141"/>
    </source>
</evidence>
<keyword evidence="7" id="KW-0436">Ligase</keyword>
<evidence type="ECO:0000259" key="6">
    <source>
        <dbReference type="Pfam" id="PF04932"/>
    </source>
</evidence>
<keyword evidence="4 5" id="KW-0472">Membrane</keyword>
<keyword evidence="2 5" id="KW-0812">Transmembrane</keyword>
<feature type="transmembrane region" description="Helical" evidence="5">
    <location>
        <begin position="76"/>
        <end position="92"/>
    </location>
</feature>
<sequence>MKMQNEKFEFQSVIKFWLLVFASVTPLLYVPIGGTLNSYFPKLVFLITISVFLVASIILFRKQAHPLFEFDTENKFLLALYILLIISTFFALDRTTAIFGSTVRFEGLVALTIYFFVFSCSRKIETLGKNFILIMILTGTIISIHGILQVYGFDPVPVHFYAEILVKMHSSFSSMGQPNHLGTYLVLLIPFAVYVYIEKKHVLGFWFYNIMFFALLCTNTRGAWIGFFVSLCIYFIFKVKNHKTTGEEKRKTLYVISASVLLLILFSLTNENSFGARFISIFLDFSKVAKDADDADGAGSGRIYIWKKAIELIKARPLFGVGPDNVSVALRTFYEKDVLKNCGEIGFYNWSKVHNEYLQTAVTTGIPSLLVYIGFVGIILKKATSRIRHSDIYLPLTASLTGFYVIGFFNNEVIMFAYILWMFLGLACSKKVISFKNG</sequence>
<feature type="transmembrane region" description="Helical" evidence="5">
    <location>
        <begin position="392"/>
        <end position="409"/>
    </location>
</feature>
<evidence type="ECO:0000313" key="7">
    <source>
        <dbReference type="EMBL" id="SHI82591.1"/>
    </source>
</evidence>
<dbReference type="PANTHER" id="PTHR37422">
    <property type="entry name" value="TEICHURONIC ACID BIOSYNTHESIS PROTEIN TUAE"/>
    <property type="match status" value="1"/>
</dbReference>
<evidence type="ECO:0000256" key="4">
    <source>
        <dbReference type="ARBA" id="ARBA00023136"/>
    </source>
</evidence>
<dbReference type="Pfam" id="PF04932">
    <property type="entry name" value="Wzy_C"/>
    <property type="match status" value="1"/>
</dbReference>
<reference evidence="7 8" key="1">
    <citation type="submission" date="2016-11" db="EMBL/GenBank/DDBJ databases">
        <authorList>
            <person name="Jaros S."/>
            <person name="Januszkiewicz K."/>
            <person name="Wedrychowicz H."/>
        </authorList>
    </citation>
    <scope>NUCLEOTIDE SEQUENCE [LARGE SCALE GENOMIC DNA]</scope>
    <source>
        <strain evidence="7 8">DSM 15970</strain>
    </source>
</reference>
<keyword evidence="8" id="KW-1185">Reference proteome</keyword>
<name>A0A1M6EAX2_9FIRM</name>
<evidence type="ECO:0000256" key="3">
    <source>
        <dbReference type="ARBA" id="ARBA00022989"/>
    </source>
</evidence>
<evidence type="ECO:0000313" key="8">
    <source>
        <dbReference type="Proteomes" id="UP000184342"/>
    </source>
</evidence>
<dbReference type="AlphaFoldDB" id="A0A1M6EAX2"/>
<protein>
    <submittedName>
        <fullName evidence="7">O-antigen ligase</fullName>
    </submittedName>
</protein>
<feature type="transmembrane region" description="Helical" evidence="5">
    <location>
        <begin position="12"/>
        <end position="33"/>
    </location>
</feature>
<feature type="domain" description="O-antigen ligase-related" evidence="6">
    <location>
        <begin position="210"/>
        <end position="373"/>
    </location>
</feature>
<organism evidence="7 8">
    <name type="scientific">Parasporobacterium paucivorans DSM 15970</name>
    <dbReference type="NCBI Taxonomy" id="1122934"/>
    <lineage>
        <taxon>Bacteria</taxon>
        <taxon>Bacillati</taxon>
        <taxon>Bacillota</taxon>
        <taxon>Clostridia</taxon>
        <taxon>Lachnospirales</taxon>
        <taxon>Lachnospiraceae</taxon>
        <taxon>Parasporobacterium</taxon>
    </lineage>
</organism>
<dbReference type="GO" id="GO:0016020">
    <property type="term" value="C:membrane"/>
    <property type="evidence" value="ECO:0007669"/>
    <property type="project" value="UniProtKB-SubCell"/>
</dbReference>
<dbReference type="InterPro" id="IPR051533">
    <property type="entry name" value="WaaL-like"/>
</dbReference>
<feature type="transmembrane region" description="Helical" evidence="5">
    <location>
        <begin position="252"/>
        <end position="269"/>
    </location>
</feature>
<comment type="subcellular location">
    <subcellularLocation>
        <location evidence="1">Membrane</location>
        <topology evidence="1">Multi-pass membrane protein</topology>
    </subcellularLocation>
</comment>
<dbReference type="RefSeq" id="WP_073993166.1">
    <property type="nucleotide sequence ID" value="NZ_FQYT01000007.1"/>
</dbReference>
<accession>A0A1M6EAX2</accession>
<dbReference type="PANTHER" id="PTHR37422:SF13">
    <property type="entry name" value="LIPOPOLYSACCHARIDE BIOSYNTHESIS PROTEIN PA4999-RELATED"/>
    <property type="match status" value="1"/>
</dbReference>
<feature type="transmembrane region" description="Helical" evidence="5">
    <location>
        <begin position="130"/>
        <end position="151"/>
    </location>
</feature>
<proteinExistence type="predicted"/>
<keyword evidence="3 5" id="KW-1133">Transmembrane helix</keyword>
<feature type="transmembrane region" description="Helical" evidence="5">
    <location>
        <begin position="224"/>
        <end position="240"/>
    </location>
</feature>
<feature type="transmembrane region" description="Helical" evidence="5">
    <location>
        <begin position="415"/>
        <end position="433"/>
    </location>
</feature>
<feature type="transmembrane region" description="Helical" evidence="5">
    <location>
        <begin position="202"/>
        <end position="218"/>
    </location>
</feature>
<feature type="transmembrane region" description="Helical" evidence="5">
    <location>
        <begin position="357"/>
        <end position="380"/>
    </location>
</feature>
<feature type="transmembrane region" description="Helical" evidence="5">
    <location>
        <begin position="181"/>
        <end position="197"/>
    </location>
</feature>
<dbReference type="STRING" id="1122934.SAMN02745691_00911"/>
<evidence type="ECO:0000256" key="2">
    <source>
        <dbReference type="ARBA" id="ARBA00022692"/>
    </source>
</evidence>
<dbReference type="GO" id="GO:0016874">
    <property type="term" value="F:ligase activity"/>
    <property type="evidence" value="ECO:0007669"/>
    <property type="project" value="UniProtKB-KW"/>
</dbReference>
<feature type="transmembrane region" description="Helical" evidence="5">
    <location>
        <begin position="98"/>
        <end position="118"/>
    </location>
</feature>
<dbReference type="InterPro" id="IPR007016">
    <property type="entry name" value="O-antigen_ligase-rel_domated"/>
</dbReference>
<feature type="transmembrane region" description="Helical" evidence="5">
    <location>
        <begin position="39"/>
        <end position="60"/>
    </location>
</feature>
<dbReference type="OrthoDB" id="9796676at2"/>
<dbReference type="Proteomes" id="UP000184342">
    <property type="component" value="Unassembled WGS sequence"/>
</dbReference>
<dbReference type="EMBL" id="FQYT01000007">
    <property type="protein sequence ID" value="SHI82591.1"/>
    <property type="molecule type" value="Genomic_DNA"/>
</dbReference>